<feature type="transmembrane region" description="Helical" evidence="1">
    <location>
        <begin position="52"/>
        <end position="85"/>
    </location>
</feature>
<sequence length="305" mass="31616">MIALAVLLVVLASFGFAAGAMLQSTALKKHLGEQTQMTMRHLLRQFTNPRWVLGGVLVLAGAGLHMIALTMAPLAVVQPVGILAIPWTVLASNKLHGYPITKPVTGSIALTIIGVVVFTLLSATHASDEMTIDPAHIAWGGGAIVAAALVLALSGQRGADWWRCLASACGGALLYGLASGFMKIALETLKEPGALTNPFLWIIVGCMLACYAIGLFFIQQGYANGPAEIVVGSMTTVDPLIAVIFGLVVLGEGSLITGPVGAGMAVFGVLAIVGVFLLSKYHPDALERNAGRQHKLAAAESTDAV</sequence>
<name>A0A255E1N3_9ACTN</name>
<dbReference type="AlphaFoldDB" id="A0A255E1N3"/>
<evidence type="ECO:0008006" key="4">
    <source>
        <dbReference type="Google" id="ProtNLM"/>
    </source>
</evidence>
<keyword evidence="1" id="KW-0472">Membrane</keyword>
<comment type="caution">
    <text evidence="2">The sequence shown here is derived from an EMBL/GenBank/DDBJ whole genome shotgun (WGS) entry which is preliminary data.</text>
</comment>
<dbReference type="PANTHER" id="PTHR40761">
    <property type="entry name" value="CONSERVED INTEGRAL MEMBRANE ALANINE VALINE AND LEUCINE RICH PROTEIN-RELATED"/>
    <property type="match status" value="1"/>
</dbReference>
<evidence type="ECO:0000256" key="1">
    <source>
        <dbReference type="SAM" id="Phobius"/>
    </source>
</evidence>
<evidence type="ECO:0000313" key="3">
    <source>
        <dbReference type="Proteomes" id="UP000216533"/>
    </source>
</evidence>
<evidence type="ECO:0000313" key="2">
    <source>
        <dbReference type="EMBL" id="OYN85250.1"/>
    </source>
</evidence>
<keyword evidence="1" id="KW-0812">Transmembrane</keyword>
<feature type="transmembrane region" description="Helical" evidence="1">
    <location>
        <begin position="230"/>
        <end position="250"/>
    </location>
</feature>
<feature type="transmembrane region" description="Helical" evidence="1">
    <location>
        <begin position="165"/>
        <end position="186"/>
    </location>
</feature>
<feature type="transmembrane region" description="Helical" evidence="1">
    <location>
        <begin position="106"/>
        <end position="124"/>
    </location>
</feature>
<dbReference type="PANTHER" id="PTHR40761:SF1">
    <property type="entry name" value="CONSERVED INTEGRAL MEMBRANE ALANINE VALINE AND LEUCINE RICH PROTEIN-RELATED"/>
    <property type="match status" value="1"/>
</dbReference>
<accession>A0A255E1N3</accession>
<dbReference type="SUPFAM" id="SSF103481">
    <property type="entry name" value="Multidrug resistance efflux transporter EmrE"/>
    <property type="match status" value="2"/>
</dbReference>
<dbReference type="InterPro" id="IPR037185">
    <property type="entry name" value="EmrE-like"/>
</dbReference>
<reference evidence="2 3" key="1">
    <citation type="submission" date="2017-07" db="EMBL/GenBank/DDBJ databases">
        <title>Draft whole genome sequences of clinical Proprionibacteriaceae strains.</title>
        <authorList>
            <person name="Bernier A.-M."/>
            <person name="Bernard K."/>
            <person name="Domingo M.-C."/>
        </authorList>
    </citation>
    <scope>NUCLEOTIDE SEQUENCE [LARGE SCALE GENOMIC DNA]</scope>
    <source>
        <strain evidence="2 3">NML 160184</strain>
    </source>
</reference>
<feature type="transmembrane region" description="Helical" evidence="1">
    <location>
        <begin position="198"/>
        <end position="218"/>
    </location>
</feature>
<organism evidence="2 3">
    <name type="scientific">Parenemella sanctibonifatiensis</name>
    <dbReference type="NCBI Taxonomy" id="2016505"/>
    <lineage>
        <taxon>Bacteria</taxon>
        <taxon>Bacillati</taxon>
        <taxon>Actinomycetota</taxon>
        <taxon>Actinomycetes</taxon>
        <taxon>Propionibacteriales</taxon>
        <taxon>Propionibacteriaceae</taxon>
        <taxon>Parenemella</taxon>
    </lineage>
</organism>
<dbReference type="RefSeq" id="WP_094451355.1">
    <property type="nucleotide sequence ID" value="NZ_NMVI01000025.1"/>
</dbReference>
<gene>
    <name evidence="2" type="ORF">CGZ92_10605</name>
</gene>
<protein>
    <recommendedName>
        <fullName evidence="4">DMT family transporter</fullName>
    </recommendedName>
</protein>
<keyword evidence="1" id="KW-1133">Transmembrane helix</keyword>
<dbReference type="EMBL" id="NMVI01000025">
    <property type="protein sequence ID" value="OYN85250.1"/>
    <property type="molecule type" value="Genomic_DNA"/>
</dbReference>
<dbReference type="Proteomes" id="UP000216533">
    <property type="component" value="Unassembled WGS sequence"/>
</dbReference>
<feature type="transmembrane region" description="Helical" evidence="1">
    <location>
        <begin position="256"/>
        <end position="278"/>
    </location>
</feature>
<proteinExistence type="predicted"/>
<feature type="transmembrane region" description="Helical" evidence="1">
    <location>
        <begin position="136"/>
        <end position="153"/>
    </location>
</feature>